<dbReference type="EMBL" id="AM167904">
    <property type="protein sequence ID" value="CAJ50910.1"/>
    <property type="molecule type" value="Genomic_DNA"/>
</dbReference>
<dbReference type="GO" id="GO:0006633">
    <property type="term" value="P:fatty acid biosynthetic process"/>
    <property type="evidence" value="ECO:0007669"/>
    <property type="project" value="UniProtKB-UniPathway"/>
</dbReference>
<dbReference type="InterPro" id="IPR001249">
    <property type="entry name" value="AcCoA_biotinCC"/>
</dbReference>
<dbReference type="GO" id="GO:0003989">
    <property type="term" value="F:acetyl-CoA carboxylase activity"/>
    <property type="evidence" value="ECO:0007669"/>
    <property type="project" value="InterPro"/>
</dbReference>
<keyword evidence="4" id="KW-0276">Fatty acid metabolism</keyword>
<dbReference type="Pfam" id="PF00364">
    <property type="entry name" value="Biotin_lipoyl"/>
    <property type="match status" value="1"/>
</dbReference>
<evidence type="ECO:0000313" key="6">
    <source>
        <dbReference type="EMBL" id="CAJ50910.1"/>
    </source>
</evidence>
<dbReference type="CDD" id="cd06850">
    <property type="entry name" value="biotinyl_domain"/>
    <property type="match status" value="1"/>
</dbReference>
<dbReference type="SUPFAM" id="SSF51230">
    <property type="entry name" value="Single hybrid motif"/>
    <property type="match status" value="1"/>
</dbReference>
<dbReference type="NCBIfam" id="NF005457">
    <property type="entry name" value="PRK07051.1"/>
    <property type="match status" value="1"/>
</dbReference>
<dbReference type="InterPro" id="IPR050709">
    <property type="entry name" value="Biotin_Carboxyl_Carrier/Decarb"/>
</dbReference>
<evidence type="ECO:0000256" key="2">
    <source>
        <dbReference type="ARBA" id="ARBA00017562"/>
    </source>
</evidence>
<keyword evidence="3 4" id="KW-0092">Biotin</keyword>
<dbReference type="RefSeq" id="WP_012418937.1">
    <property type="nucleotide sequence ID" value="NC_010645.1"/>
</dbReference>
<dbReference type="PROSITE" id="PS50968">
    <property type="entry name" value="BIOTINYL_LIPOYL"/>
    <property type="match status" value="1"/>
</dbReference>
<dbReference type="InterPro" id="IPR011053">
    <property type="entry name" value="Single_hybrid_motif"/>
</dbReference>
<dbReference type="GeneID" id="92933441"/>
<name>Q2KTV0_BORA1</name>
<keyword evidence="4" id="KW-0275">Fatty acid biosynthesis</keyword>
<evidence type="ECO:0000259" key="5">
    <source>
        <dbReference type="PROSITE" id="PS50968"/>
    </source>
</evidence>
<gene>
    <name evidence="6" type="primary">accB</name>
    <name evidence="6" type="synonym">fabE</name>
    <name evidence="6" type="ordered locus">BAV3300</name>
</gene>
<sequence length="80" mass="8361">MSQQDLPSPLPGTFYRSPGPGEAPFVEVGKRVAAGDIVGIIEVMKQFNQIETSVAGVVAEILVADGDPVEAGQPLLRIEG</sequence>
<comment type="pathway">
    <text evidence="4">Lipid metabolism; fatty acid biosynthesis.</text>
</comment>
<organism evidence="6 7">
    <name type="scientific">Bordetella avium (strain 197N)</name>
    <dbReference type="NCBI Taxonomy" id="360910"/>
    <lineage>
        <taxon>Bacteria</taxon>
        <taxon>Pseudomonadati</taxon>
        <taxon>Pseudomonadota</taxon>
        <taxon>Betaproteobacteria</taxon>
        <taxon>Burkholderiales</taxon>
        <taxon>Alcaligenaceae</taxon>
        <taxon>Bordetella</taxon>
    </lineage>
</organism>
<proteinExistence type="predicted"/>
<feature type="domain" description="Lipoyl-binding" evidence="5">
    <location>
        <begin position="1"/>
        <end position="79"/>
    </location>
</feature>
<dbReference type="GO" id="GO:0009317">
    <property type="term" value="C:acetyl-CoA carboxylase complex"/>
    <property type="evidence" value="ECO:0007669"/>
    <property type="project" value="InterPro"/>
</dbReference>
<keyword evidence="4" id="KW-0444">Lipid biosynthesis</keyword>
<keyword evidence="4" id="KW-0443">Lipid metabolism</keyword>
<reference evidence="6 7" key="1">
    <citation type="journal article" date="2006" name="J. Bacteriol.">
        <title>Comparison of the genome sequence of the poultry pathogen Bordetella avium with those of B. bronchiseptica, B. pertussis, and B. parapertussis reveals extensive diversity in surface structures associated with host interaction.</title>
        <authorList>
            <person name="Sebaihia M."/>
            <person name="Preston A."/>
            <person name="Maskell D.J."/>
            <person name="Kuzmiak H."/>
            <person name="Connell T.D."/>
            <person name="King N.D."/>
            <person name="Orndorff P.E."/>
            <person name="Miyamoto D.M."/>
            <person name="Thomson N.R."/>
            <person name="Harris D."/>
            <person name="Goble A."/>
            <person name="Lord A."/>
            <person name="Murphy L."/>
            <person name="Quail M.A."/>
            <person name="Rutter S."/>
            <person name="Squares R."/>
            <person name="Squares S."/>
            <person name="Woodward J."/>
            <person name="Parkhill J."/>
            <person name="Temple L.M."/>
        </authorList>
    </citation>
    <scope>NUCLEOTIDE SEQUENCE [LARGE SCALE GENOMIC DNA]</scope>
    <source>
        <strain evidence="6 7">197N</strain>
    </source>
</reference>
<dbReference type="PRINTS" id="PR01071">
    <property type="entry name" value="ACOABIOTINCC"/>
</dbReference>
<evidence type="ECO:0000256" key="4">
    <source>
        <dbReference type="RuleBase" id="RU364072"/>
    </source>
</evidence>
<evidence type="ECO:0000313" key="7">
    <source>
        <dbReference type="Proteomes" id="UP000001977"/>
    </source>
</evidence>
<dbReference type="Proteomes" id="UP000001977">
    <property type="component" value="Chromosome"/>
</dbReference>
<accession>Q2KTV0</accession>
<dbReference type="HOGENOM" id="CLU_016733_9_0_4"/>
<dbReference type="PANTHER" id="PTHR45266">
    <property type="entry name" value="OXALOACETATE DECARBOXYLASE ALPHA CHAIN"/>
    <property type="match status" value="1"/>
</dbReference>
<dbReference type="AlphaFoldDB" id="Q2KTV0"/>
<dbReference type="Gene3D" id="2.40.50.100">
    <property type="match status" value="1"/>
</dbReference>
<evidence type="ECO:0000256" key="3">
    <source>
        <dbReference type="ARBA" id="ARBA00023267"/>
    </source>
</evidence>
<dbReference type="KEGG" id="bav:BAV3300"/>
<protein>
    <recommendedName>
        <fullName evidence="2 4">Biotin carboxyl carrier protein of acetyl-CoA carboxylase</fullName>
    </recommendedName>
</protein>
<keyword evidence="7" id="KW-1185">Reference proteome</keyword>
<dbReference type="PANTHER" id="PTHR45266:SF3">
    <property type="entry name" value="OXALOACETATE DECARBOXYLASE ALPHA CHAIN"/>
    <property type="match status" value="1"/>
</dbReference>
<dbReference type="UniPathway" id="UPA00094"/>
<dbReference type="InterPro" id="IPR000089">
    <property type="entry name" value="Biotin_lipoyl"/>
</dbReference>
<dbReference type="STRING" id="360910.BAV3300"/>
<comment type="function">
    <text evidence="1 4">This protein is a component of the acetyl coenzyme A carboxylase complex; first, biotin carboxylase catalyzes the carboxylation of the carrier protein and then the transcarboxylase transfers the carboxyl group to form malonyl-CoA.</text>
</comment>
<dbReference type="OrthoDB" id="5297413at2"/>
<evidence type="ECO:0000256" key="1">
    <source>
        <dbReference type="ARBA" id="ARBA00003761"/>
    </source>
</evidence>
<dbReference type="eggNOG" id="COG0511">
    <property type="taxonomic scope" value="Bacteria"/>
</dbReference>